<protein>
    <submittedName>
        <fullName evidence="1">Uncharacterized protein</fullName>
    </submittedName>
</protein>
<reference evidence="1 2" key="1">
    <citation type="submission" date="2019-12" db="EMBL/GenBank/DDBJ databases">
        <authorList>
            <person name="Li C."/>
            <person name="Zhao J."/>
        </authorList>
    </citation>
    <scope>NUCLEOTIDE SEQUENCE [LARGE SCALE GENOMIC DNA]</scope>
    <source>
        <strain evidence="1 2">NEAU-DD11</strain>
    </source>
</reference>
<comment type="caution">
    <text evidence="1">The sequence shown here is derived from an EMBL/GenBank/DDBJ whole genome shotgun (WGS) entry which is preliminary data.</text>
</comment>
<evidence type="ECO:0000313" key="1">
    <source>
        <dbReference type="EMBL" id="MVW62269.1"/>
    </source>
</evidence>
<dbReference type="Proteomes" id="UP000443353">
    <property type="component" value="Unassembled WGS sequence"/>
</dbReference>
<dbReference type="AlphaFoldDB" id="A0A7X3K8S1"/>
<keyword evidence="2" id="KW-1185">Reference proteome</keyword>
<dbReference type="RefSeq" id="WP_056131542.1">
    <property type="nucleotide sequence ID" value="NZ_WSES01000006.1"/>
</dbReference>
<gene>
    <name evidence="1" type="ORF">GPY61_20240</name>
</gene>
<organism evidence="1 2">
    <name type="scientific">Massilia cellulosiltytica</name>
    <dbReference type="NCBI Taxonomy" id="2683234"/>
    <lineage>
        <taxon>Bacteria</taxon>
        <taxon>Pseudomonadati</taxon>
        <taxon>Pseudomonadota</taxon>
        <taxon>Betaproteobacteria</taxon>
        <taxon>Burkholderiales</taxon>
        <taxon>Oxalobacteraceae</taxon>
        <taxon>Telluria group</taxon>
        <taxon>Massilia</taxon>
    </lineage>
</organism>
<dbReference type="EMBL" id="WSES01000006">
    <property type="protein sequence ID" value="MVW62269.1"/>
    <property type="molecule type" value="Genomic_DNA"/>
</dbReference>
<name>A0A7X3K8S1_9BURK</name>
<proteinExistence type="predicted"/>
<sequence length="187" mass="19735">MHSNDTSSRRLQEALLLARRKDGDRLMLDDATLAAALDGSRPLTSGERAALQASPLTARRLRHLALARRAAASTAWRGSRGALRAASSGAPETVVTDDGWWTLHFIAAGASWRTVLQLAPQAPFAEALLVARAPLRVVDGAGGVVFAGQLDADGECEAAWPFAAAPSDHLQAHGARFTVEPLEADTP</sequence>
<evidence type="ECO:0000313" key="2">
    <source>
        <dbReference type="Proteomes" id="UP000443353"/>
    </source>
</evidence>
<accession>A0A7X3K8S1</accession>